<keyword evidence="2" id="KW-0732">Signal</keyword>
<evidence type="ECO:0000256" key="2">
    <source>
        <dbReference type="SAM" id="SignalP"/>
    </source>
</evidence>
<dbReference type="KEGG" id="adin:H7849_20555"/>
<feature type="chain" id="PRO_5028924454" evidence="2">
    <location>
        <begin position="26"/>
        <end position="243"/>
    </location>
</feature>
<evidence type="ECO:0000256" key="1">
    <source>
        <dbReference type="SAM" id="MobiDB-lite"/>
    </source>
</evidence>
<dbReference type="AlphaFoldDB" id="A0A7G8BFX2"/>
<reference evidence="3 4" key="1">
    <citation type="submission" date="2020-08" db="EMBL/GenBank/DDBJ databases">
        <title>Edaphobacter telluris sp. nov. and Acidobacterium dinghuensis sp. nov., two acidobacteria isolated from forest soil.</title>
        <authorList>
            <person name="Fu J."/>
            <person name="Qiu L."/>
        </authorList>
    </citation>
    <scope>NUCLEOTIDE SEQUENCE [LARGE SCALE GENOMIC DNA]</scope>
    <source>
        <strain evidence="3">4Y35</strain>
    </source>
</reference>
<dbReference type="Proteomes" id="UP000515312">
    <property type="component" value="Chromosome"/>
</dbReference>
<gene>
    <name evidence="3" type="ORF">H7849_20555</name>
</gene>
<feature type="compositionally biased region" description="Low complexity" evidence="1">
    <location>
        <begin position="143"/>
        <end position="153"/>
    </location>
</feature>
<evidence type="ECO:0000313" key="4">
    <source>
        <dbReference type="Proteomes" id="UP000515312"/>
    </source>
</evidence>
<sequence length="243" mass="24992">MKEMKNAWILTAVLALAVCPIAGRAQDASSAPATTDSAPEKKIDMVGARASLSKGIDAKKAKQGDAVTAKLQDDVKIPDSVDLPKNTVLLGRIDQVQPSENKGDSSVQVTFDKAQLKNGQQLAIKVTIMQIAPPPSAMRNQESASAAGGTPSMPSSPAPSAPSGSGGGMQPAQSQPAPSMAPSASDSSQPQPAQQGIAGVQLQSDIHQSDSGVFTAKKKNVHLDDGTQLQMAIAVIPPNTQLK</sequence>
<dbReference type="EMBL" id="CP060394">
    <property type="protein sequence ID" value="QNI31442.1"/>
    <property type="molecule type" value="Genomic_DNA"/>
</dbReference>
<feature type="compositionally biased region" description="Low complexity" evidence="1">
    <location>
        <begin position="170"/>
        <end position="196"/>
    </location>
</feature>
<feature type="signal peptide" evidence="2">
    <location>
        <begin position="1"/>
        <end position="25"/>
    </location>
</feature>
<evidence type="ECO:0000313" key="3">
    <source>
        <dbReference type="EMBL" id="QNI31442.1"/>
    </source>
</evidence>
<organism evidence="3 4">
    <name type="scientific">Alloacidobacterium dinghuense</name>
    <dbReference type="NCBI Taxonomy" id="2763107"/>
    <lineage>
        <taxon>Bacteria</taxon>
        <taxon>Pseudomonadati</taxon>
        <taxon>Acidobacteriota</taxon>
        <taxon>Terriglobia</taxon>
        <taxon>Terriglobales</taxon>
        <taxon>Acidobacteriaceae</taxon>
        <taxon>Alloacidobacterium</taxon>
    </lineage>
</organism>
<protein>
    <submittedName>
        <fullName evidence="3">Uncharacterized protein</fullName>
    </submittedName>
</protein>
<name>A0A7G8BFX2_9BACT</name>
<dbReference type="RefSeq" id="WP_186742079.1">
    <property type="nucleotide sequence ID" value="NZ_CP060394.1"/>
</dbReference>
<accession>A0A7G8BFX2</accession>
<keyword evidence="4" id="KW-1185">Reference proteome</keyword>
<feature type="region of interest" description="Disordered" evidence="1">
    <location>
        <begin position="136"/>
        <end position="200"/>
    </location>
</feature>
<proteinExistence type="predicted"/>